<keyword evidence="2" id="KW-0378">Hydrolase</keyword>
<dbReference type="InterPro" id="IPR002509">
    <property type="entry name" value="NODB_dom"/>
</dbReference>
<feature type="region of interest" description="Disordered" evidence="3">
    <location>
        <begin position="63"/>
        <end position="109"/>
    </location>
</feature>
<organism evidence="5 6">
    <name type="scientific">Paenibacillus elgii</name>
    <dbReference type="NCBI Taxonomy" id="189691"/>
    <lineage>
        <taxon>Bacteria</taxon>
        <taxon>Bacillati</taxon>
        <taxon>Bacillota</taxon>
        <taxon>Bacilli</taxon>
        <taxon>Bacillales</taxon>
        <taxon>Paenibacillaceae</taxon>
        <taxon>Paenibacillus</taxon>
    </lineage>
</organism>
<accession>A0A163WDY8</accession>
<dbReference type="PANTHER" id="PTHR10587">
    <property type="entry name" value="GLYCOSYL TRANSFERASE-RELATED"/>
    <property type="match status" value="1"/>
</dbReference>
<evidence type="ECO:0000256" key="2">
    <source>
        <dbReference type="ARBA" id="ARBA00022801"/>
    </source>
</evidence>
<feature type="domain" description="NodB homology" evidence="4">
    <location>
        <begin position="112"/>
        <end position="295"/>
    </location>
</feature>
<evidence type="ECO:0000256" key="1">
    <source>
        <dbReference type="ARBA" id="ARBA00022723"/>
    </source>
</evidence>
<dbReference type="InterPro" id="IPR011330">
    <property type="entry name" value="Glyco_hydro/deAcase_b/a-brl"/>
</dbReference>
<dbReference type="GO" id="GO:0016020">
    <property type="term" value="C:membrane"/>
    <property type="evidence" value="ECO:0007669"/>
    <property type="project" value="TreeGrafter"/>
</dbReference>
<dbReference type="RefSeq" id="WP_063184336.1">
    <property type="nucleotide sequence ID" value="NZ_JAMAVM010000007.1"/>
</dbReference>
<name>A0A163WDY8_9BACL</name>
<dbReference type="GO" id="GO:0016810">
    <property type="term" value="F:hydrolase activity, acting on carbon-nitrogen (but not peptide) bonds"/>
    <property type="evidence" value="ECO:0007669"/>
    <property type="project" value="InterPro"/>
</dbReference>
<dbReference type="SUPFAM" id="SSF88713">
    <property type="entry name" value="Glycoside hydrolase/deacetylase"/>
    <property type="match status" value="1"/>
</dbReference>
<dbReference type="STRING" id="1007103.GCA_000213315_00277"/>
<protein>
    <recommendedName>
        <fullName evidence="4">NodB homology domain-containing protein</fullName>
    </recommendedName>
</protein>
<dbReference type="eggNOG" id="COG0726">
    <property type="taxonomic scope" value="Bacteria"/>
</dbReference>
<dbReference type="CDD" id="cd10917">
    <property type="entry name" value="CE4_NodB_like_6s_7s"/>
    <property type="match status" value="1"/>
</dbReference>
<dbReference type="EMBL" id="LQRA01000068">
    <property type="protein sequence ID" value="KZE76217.1"/>
    <property type="molecule type" value="Genomic_DNA"/>
</dbReference>
<evidence type="ECO:0000259" key="4">
    <source>
        <dbReference type="PROSITE" id="PS51677"/>
    </source>
</evidence>
<keyword evidence="6" id="KW-1185">Reference proteome</keyword>
<evidence type="ECO:0000256" key="3">
    <source>
        <dbReference type="SAM" id="MobiDB-lite"/>
    </source>
</evidence>
<gene>
    <name evidence="5" type="ORF">AV654_23970</name>
</gene>
<keyword evidence="1" id="KW-0479">Metal-binding</keyword>
<comment type="caution">
    <text evidence="5">The sequence shown here is derived from an EMBL/GenBank/DDBJ whole genome shotgun (WGS) entry which is preliminary data.</text>
</comment>
<dbReference type="PROSITE" id="PS51677">
    <property type="entry name" value="NODB"/>
    <property type="match status" value="1"/>
</dbReference>
<dbReference type="Gene3D" id="3.20.20.370">
    <property type="entry name" value="Glycoside hydrolase/deacetylase"/>
    <property type="match status" value="1"/>
</dbReference>
<reference evidence="6" key="1">
    <citation type="submission" date="2016-01" db="EMBL/GenBank/DDBJ databases">
        <title>Draft genome of Chromobacterium sp. F49.</title>
        <authorList>
            <person name="Hong K.W."/>
        </authorList>
    </citation>
    <scope>NUCLEOTIDE SEQUENCE [LARGE SCALE GENOMIC DNA]</scope>
    <source>
        <strain evidence="6">M63</strain>
    </source>
</reference>
<dbReference type="GO" id="GO:0005975">
    <property type="term" value="P:carbohydrate metabolic process"/>
    <property type="evidence" value="ECO:0007669"/>
    <property type="project" value="InterPro"/>
</dbReference>
<feature type="compositionally biased region" description="Polar residues" evidence="3">
    <location>
        <begin position="70"/>
        <end position="82"/>
    </location>
</feature>
<dbReference type="GO" id="GO:0046872">
    <property type="term" value="F:metal ion binding"/>
    <property type="evidence" value="ECO:0007669"/>
    <property type="project" value="UniProtKB-KW"/>
</dbReference>
<sequence>MAIRILSDRKLVVLGASLLSATTIVMFSLHAAETRQPLSAGQHETRTPNNASVPGVVPEQATHAKYTGDPKSSQEAGSTTAPAVQPTDGRTPESKPGAAAQQGNSGAVKATKQVALTFDDGPDSKYTPMVLDILKQYEVKATFFVVGRQVVNHPDVLKRIHDEGHSIGNHSWDHANLTKLSPNQIQKEIKSTDEAIEKVIGSYSPMVRAPYGAVNASIKRNLTSAGRELVNWTVDTKDWTGAASADMVELARKRTKNGGIILMHSFGGKNGKLDNTIEALPLMIEALKQDGYAFVTVPELGVKKE</sequence>
<dbReference type="AlphaFoldDB" id="A0A163WDY8"/>
<dbReference type="PANTHER" id="PTHR10587:SF133">
    <property type="entry name" value="CHITIN DEACETYLASE 1-RELATED"/>
    <property type="match status" value="1"/>
</dbReference>
<dbReference type="Proteomes" id="UP000076563">
    <property type="component" value="Unassembled WGS sequence"/>
</dbReference>
<evidence type="ECO:0000313" key="6">
    <source>
        <dbReference type="Proteomes" id="UP000076563"/>
    </source>
</evidence>
<dbReference type="OrthoDB" id="2649545at2"/>
<evidence type="ECO:0000313" key="5">
    <source>
        <dbReference type="EMBL" id="KZE76217.1"/>
    </source>
</evidence>
<dbReference type="InterPro" id="IPR050248">
    <property type="entry name" value="Polysacc_deacetylase_ArnD"/>
</dbReference>
<feature type="region of interest" description="Disordered" evidence="3">
    <location>
        <begin position="37"/>
        <end position="56"/>
    </location>
</feature>
<dbReference type="Pfam" id="PF01522">
    <property type="entry name" value="Polysacc_deac_1"/>
    <property type="match status" value="1"/>
</dbReference>
<proteinExistence type="predicted"/>